<dbReference type="InterPro" id="IPR000772">
    <property type="entry name" value="Ricin_B_lectin"/>
</dbReference>
<evidence type="ECO:0000313" key="18">
    <source>
        <dbReference type="Proteomes" id="UP001177023"/>
    </source>
</evidence>
<keyword evidence="6" id="KW-0479">Metal-binding</keyword>
<comment type="similarity">
    <text evidence="4 15">Belongs to the glycosyltransferase 2 family. GalNAc-T subfamily.</text>
</comment>
<dbReference type="FunFam" id="3.90.550.10:FF:000029">
    <property type="entry name" value="Polypeptide N-acetylgalactosaminyltransferase"/>
    <property type="match status" value="1"/>
</dbReference>
<dbReference type="CDD" id="cd23439">
    <property type="entry name" value="beta-trefoil_Ricin_GALNT10-like"/>
    <property type="match status" value="1"/>
</dbReference>
<accession>A0AA36CAK1</accession>
<evidence type="ECO:0000256" key="8">
    <source>
        <dbReference type="ARBA" id="ARBA00022968"/>
    </source>
</evidence>
<comment type="subcellular location">
    <subcellularLocation>
        <location evidence="2 15">Golgi apparatus membrane</location>
        <topology evidence="2 15">Single-pass type II membrane protein</topology>
    </subcellularLocation>
</comment>
<dbReference type="SMART" id="SM00458">
    <property type="entry name" value="RICIN"/>
    <property type="match status" value="1"/>
</dbReference>
<dbReference type="InterPro" id="IPR035992">
    <property type="entry name" value="Ricin_B-like_lectins"/>
</dbReference>
<dbReference type="EMBL" id="CATQJA010001013">
    <property type="protein sequence ID" value="CAJ0565226.1"/>
    <property type="molecule type" value="Genomic_DNA"/>
</dbReference>
<evidence type="ECO:0000256" key="4">
    <source>
        <dbReference type="ARBA" id="ARBA00005680"/>
    </source>
</evidence>
<evidence type="ECO:0000256" key="14">
    <source>
        <dbReference type="ARBA" id="ARBA00023211"/>
    </source>
</evidence>
<evidence type="ECO:0000256" key="3">
    <source>
        <dbReference type="ARBA" id="ARBA00004922"/>
    </source>
</evidence>
<evidence type="ECO:0000256" key="13">
    <source>
        <dbReference type="ARBA" id="ARBA00023180"/>
    </source>
</evidence>
<evidence type="ECO:0000313" key="17">
    <source>
        <dbReference type="EMBL" id="CAJ0565226.1"/>
    </source>
</evidence>
<dbReference type="SUPFAM" id="SSF53448">
    <property type="entry name" value="Nucleotide-diphospho-sugar transferases"/>
    <property type="match status" value="1"/>
</dbReference>
<dbReference type="Proteomes" id="UP001177023">
    <property type="component" value="Unassembled WGS sequence"/>
</dbReference>
<evidence type="ECO:0000256" key="5">
    <source>
        <dbReference type="ARBA" id="ARBA00022692"/>
    </source>
</evidence>
<proteinExistence type="inferred from homology"/>
<evidence type="ECO:0000256" key="6">
    <source>
        <dbReference type="ARBA" id="ARBA00022723"/>
    </source>
</evidence>
<evidence type="ECO:0000259" key="16">
    <source>
        <dbReference type="SMART" id="SM00458"/>
    </source>
</evidence>
<dbReference type="Pfam" id="PF00535">
    <property type="entry name" value="Glycos_transf_2"/>
    <property type="match status" value="1"/>
</dbReference>
<comment type="cofactor">
    <cofactor evidence="1 15">
        <name>Mn(2+)</name>
        <dbReference type="ChEBI" id="CHEBI:29035"/>
    </cofactor>
</comment>
<keyword evidence="18" id="KW-1185">Reference proteome</keyword>
<dbReference type="GO" id="GO:0000139">
    <property type="term" value="C:Golgi membrane"/>
    <property type="evidence" value="ECO:0007669"/>
    <property type="project" value="UniProtKB-SubCell"/>
</dbReference>
<organism evidence="17 18">
    <name type="scientific">Mesorhabditis spiculigera</name>
    <dbReference type="NCBI Taxonomy" id="96644"/>
    <lineage>
        <taxon>Eukaryota</taxon>
        <taxon>Metazoa</taxon>
        <taxon>Ecdysozoa</taxon>
        <taxon>Nematoda</taxon>
        <taxon>Chromadorea</taxon>
        <taxon>Rhabditida</taxon>
        <taxon>Rhabditina</taxon>
        <taxon>Rhabditomorpha</taxon>
        <taxon>Rhabditoidea</taxon>
        <taxon>Rhabditidae</taxon>
        <taxon>Mesorhabditinae</taxon>
        <taxon>Mesorhabditis</taxon>
    </lineage>
</organism>
<feature type="domain" description="Ricin B lectin" evidence="16">
    <location>
        <begin position="487"/>
        <end position="618"/>
    </location>
</feature>
<evidence type="ECO:0000256" key="7">
    <source>
        <dbReference type="ARBA" id="ARBA00022734"/>
    </source>
</evidence>
<keyword evidence="9 15" id="KW-1133">Transmembrane helix</keyword>
<keyword evidence="15" id="KW-0328">Glycosyltransferase</keyword>
<keyword evidence="5 15" id="KW-0812">Transmembrane</keyword>
<keyword evidence="15" id="KW-0808">Transferase</keyword>
<gene>
    <name evidence="17" type="ORF">MSPICULIGERA_LOCUS3878</name>
</gene>
<dbReference type="PROSITE" id="PS50231">
    <property type="entry name" value="RICIN_B_LECTIN"/>
    <property type="match status" value="1"/>
</dbReference>
<dbReference type="Gene3D" id="3.90.550.10">
    <property type="entry name" value="Spore Coat Polysaccharide Biosynthesis Protein SpsA, Chain A"/>
    <property type="match status" value="1"/>
</dbReference>
<feature type="non-terminal residue" evidence="17">
    <location>
        <position position="638"/>
    </location>
</feature>
<comment type="caution">
    <text evidence="17">The sequence shown here is derived from an EMBL/GenBank/DDBJ whole genome shotgun (WGS) entry which is preliminary data.</text>
</comment>
<feature type="transmembrane region" description="Helical" evidence="15">
    <location>
        <begin position="12"/>
        <end position="28"/>
    </location>
</feature>
<dbReference type="AlphaFoldDB" id="A0AA36CAK1"/>
<reference evidence="17" key="1">
    <citation type="submission" date="2023-06" db="EMBL/GenBank/DDBJ databases">
        <authorList>
            <person name="Delattre M."/>
        </authorList>
    </citation>
    <scope>NUCLEOTIDE SEQUENCE</scope>
    <source>
        <strain evidence="17">AF72</strain>
    </source>
</reference>
<dbReference type="InterPro" id="IPR029044">
    <property type="entry name" value="Nucleotide-diphossugar_trans"/>
</dbReference>
<keyword evidence="12 15" id="KW-1015">Disulfide bond</keyword>
<keyword evidence="11 15" id="KW-0472">Membrane</keyword>
<evidence type="ECO:0000256" key="15">
    <source>
        <dbReference type="RuleBase" id="RU361242"/>
    </source>
</evidence>
<evidence type="ECO:0000256" key="1">
    <source>
        <dbReference type="ARBA" id="ARBA00001936"/>
    </source>
</evidence>
<dbReference type="Pfam" id="PF00652">
    <property type="entry name" value="Ricin_B_lectin"/>
    <property type="match status" value="1"/>
</dbReference>
<dbReference type="PANTHER" id="PTHR11675:SF134">
    <property type="entry name" value="N-ACETYLGALACTOSAMINYLTRANSFERASE 4-RELATED"/>
    <property type="match status" value="1"/>
</dbReference>
<keyword evidence="8" id="KW-0735">Signal-anchor</keyword>
<keyword evidence="13" id="KW-0325">Glycoprotein</keyword>
<dbReference type="InterPro" id="IPR045885">
    <property type="entry name" value="GalNAc-T"/>
</dbReference>
<name>A0AA36CAK1_9BILA</name>
<dbReference type="GO" id="GO:0046872">
    <property type="term" value="F:metal ion binding"/>
    <property type="evidence" value="ECO:0007669"/>
    <property type="project" value="UniProtKB-KW"/>
</dbReference>
<keyword evidence="7 15" id="KW-0430">Lectin</keyword>
<evidence type="ECO:0000256" key="10">
    <source>
        <dbReference type="ARBA" id="ARBA00023034"/>
    </source>
</evidence>
<dbReference type="GO" id="GO:0004653">
    <property type="term" value="F:polypeptide N-acetylgalactosaminyltransferase activity"/>
    <property type="evidence" value="ECO:0007669"/>
    <property type="project" value="TreeGrafter"/>
</dbReference>
<dbReference type="EC" id="2.4.1.-" evidence="15"/>
<comment type="pathway">
    <text evidence="3 15">Protein modification; protein glycosylation.</text>
</comment>
<dbReference type="SUPFAM" id="SSF50370">
    <property type="entry name" value="Ricin B-like lectins"/>
    <property type="match status" value="1"/>
</dbReference>
<dbReference type="GO" id="GO:0006493">
    <property type="term" value="P:protein O-linked glycosylation"/>
    <property type="evidence" value="ECO:0007669"/>
    <property type="project" value="TreeGrafter"/>
</dbReference>
<evidence type="ECO:0000256" key="11">
    <source>
        <dbReference type="ARBA" id="ARBA00023136"/>
    </source>
</evidence>
<protein>
    <recommendedName>
        <fullName evidence="15">Polypeptide N-acetylgalactosaminyltransferase</fullName>
        <ecNumber evidence="15">2.4.1.-</ecNumber>
    </recommendedName>
    <alternativeName>
        <fullName evidence="15">Protein-UDP acetylgalactosaminyltransferase</fullName>
    </alternativeName>
</protein>
<dbReference type="GO" id="GO:0030246">
    <property type="term" value="F:carbohydrate binding"/>
    <property type="evidence" value="ECO:0007669"/>
    <property type="project" value="UniProtKB-KW"/>
</dbReference>
<dbReference type="CDD" id="cd02510">
    <property type="entry name" value="pp-GalNAc-T"/>
    <property type="match status" value="1"/>
</dbReference>
<dbReference type="Gene3D" id="2.80.10.50">
    <property type="match status" value="1"/>
</dbReference>
<keyword evidence="10 15" id="KW-0333">Golgi apparatus</keyword>
<sequence>MRWSRYISRRYTGVLQYIAYIGVLYFIYCVVSNRRAAPVQNDEEAVFPGANAGLNARDVDARAEAIEQYEKNQEAGQVNRGDKDDWEQYKGQPKIDWLDRERYEADKRRSGPGEQGVPVEVPKDKAIQDEALALYKANGYNAYVSDMIAVDRAIKDIRHPGCMDMKYSSKLPTVSVIFPVHEEHNSTLIRSVWTVIHRSPPGLVKEVILVDDSSEKPALGKPLEDFWKKEKLDHLVKILRTKQREGLIRARQLGAEIATGEVLIFLDAHSEANYNWLPPLLHPITEDYKTVVCPFVDVIDCENYEIRPQDEGARGSFDWAFNYKRLPLTKTDRLSPTKPFDSPIMAGGYFAISRKWFWELGGYDIGLDIWGGEQYELSFKIWQCHGRMVDAPCSRVAHIYRCKYQPFKSAGKGDFISRNYKRVAEVWMDEYKELLYKGRPGVGTVDTGDLTVQKAVRERLQCKSFDWFMKEIAFDQDRYYPAIDPPASAHGEIRHVASGLCIDANFKQKEQRIGLSKCASDNPNLGGEQDFRLTRWHDIRPKGRRICFDSSSSQDEAAIVLYDCHSMKGNQLFKLRQNTNQIYHPATYHCMAAAQDGSGFIYGARCDENDDKQKWKWQVIDEELLNKRQEEEVREGDL</sequence>
<dbReference type="PANTHER" id="PTHR11675">
    <property type="entry name" value="N-ACETYLGALACTOSAMINYLTRANSFERASE"/>
    <property type="match status" value="1"/>
</dbReference>
<evidence type="ECO:0000256" key="12">
    <source>
        <dbReference type="ARBA" id="ARBA00023157"/>
    </source>
</evidence>
<evidence type="ECO:0000256" key="2">
    <source>
        <dbReference type="ARBA" id="ARBA00004323"/>
    </source>
</evidence>
<dbReference type="InterPro" id="IPR001173">
    <property type="entry name" value="Glyco_trans_2-like"/>
</dbReference>
<keyword evidence="14 15" id="KW-0464">Manganese</keyword>
<evidence type="ECO:0000256" key="9">
    <source>
        <dbReference type="ARBA" id="ARBA00022989"/>
    </source>
</evidence>